<dbReference type="Proteomes" id="UP001497535">
    <property type="component" value="Unassembled WGS sequence"/>
</dbReference>
<sequence>MIMILFILFPLHPKLKQSKDSFALPPPDQKKWKKPKVNVDVKMLDILAEKIKKREEDEDDEEEFLPSNVAPINTN</sequence>
<comment type="caution">
    <text evidence="1">The sequence shown here is derived from an EMBL/GenBank/DDBJ whole genome shotgun (WGS) entry which is preliminary data.</text>
</comment>
<accession>A0ACB1B8S8</accession>
<proteinExistence type="predicted"/>
<organism evidence="1 2">
    <name type="scientific">Meloidogyne enterolobii</name>
    <name type="common">Root-knot nematode worm</name>
    <name type="synonym">Meloidogyne mayaguensis</name>
    <dbReference type="NCBI Taxonomy" id="390850"/>
    <lineage>
        <taxon>Eukaryota</taxon>
        <taxon>Metazoa</taxon>
        <taxon>Ecdysozoa</taxon>
        <taxon>Nematoda</taxon>
        <taxon>Chromadorea</taxon>
        <taxon>Rhabditida</taxon>
        <taxon>Tylenchina</taxon>
        <taxon>Tylenchomorpha</taxon>
        <taxon>Tylenchoidea</taxon>
        <taxon>Meloidogynidae</taxon>
        <taxon>Meloidogyninae</taxon>
        <taxon>Meloidogyne</taxon>
    </lineage>
</organism>
<reference evidence="1" key="1">
    <citation type="submission" date="2023-11" db="EMBL/GenBank/DDBJ databases">
        <authorList>
            <person name="Poullet M."/>
        </authorList>
    </citation>
    <scope>NUCLEOTIDE SEQUENCE</scope>
    <source>
        <strain evidence="1">E1834</strain>
    </source>
</reference>
<protein>
    <submittedName>
        <fullName evidence="1">Uncharacterized protein</fullName>
    </submittedName>
</protein>
<name>A0ACB1B8S8_MELEN</name>
<dbReference type="EMBL" id="CAVMJV010000254">
    <property type="protein sequence ID" value="CAK5128108.1"/>
    <property type="molecule type" value="Genomic_DNA"/>
</dbReference>
<keyword evidence="2" id="KW-1185">Reference proteome</keyword>
<evidence type="ECO:0000313" key="2">
    <source>
        <dbReference type="Proteomes" id="UP001497535"/>
    </source>
</evidence>
<evidence type="ECO:0000313" key="1">
    <source>
        <dbReference type="EMBL" id="CAK5128108.1"/>
    </source>
</evidence>
<gene>
    <name evidence="1" type="ORF">MENTE1834_LOCUS48704</name>
</gene>